<dbReference type="GO" id="GO:0006310">
    <property type="term" value="P:DNA recombination"/>
    <property type="evidence" value="ECO:0007669"/>
    <property type="project" value="UniProtKB-UniRule"/>
</dbReference>
<dbReference type="PROSITE" id="PS51194">
    <property type="entry name" value="HELICASE_CTER"/>
    <property type="match status" value="1"/>
</dbReference>
<dbReference type="InterPro" id="IPR045562">
    <property type="entry name" value="RecG_dom3_C"/>
</dbReference>
<dbReference type="GO" id="GO:0005524">
    <property type="term" value="F:ATP binding"/>
    <property type="evidence" value="ECO:0007669"/>
    <property type="project" value="UniProtKB-KW"/>
</dbReference>
<evidence type="ECO:0000256" key="5">
    <source>
        <dbReference type="ARBA" id="ARBA00022801"/>
    </source>
</evidence>
<dbReference type="InterPro" id="IPR014001">
    <property type="entry name" value="Helicase_ATP-bd"/>
</dbReference>
<evidence type="ECO:0000256" key="8">
    <source>
        <dbReference type="ARBA" id="ARBA00023125"/>
    </source>
</evidence>
<dbReference type="InterPro" id="IPR004609">
    <property type="entry name" value="ATP-dep_DNA_helicase_RecG"/>
</dbReference>
<keyword evidence="5 15" id="KW-0378">Hydrolase</keyword>
<dbReference type="CDD" id="cd04488">
    <property type="entry name" value="RecG_wedge_OBF"/>
    <property type="match status" value="1"/>
</dbReference>
<dbReference type="SUPFAM" id="SSF50249">
    <property type="entry name" value="Nucleic acid-binding proteins"/>
    <property type="match status" value="1"/>
</dbReference>
<keyword evidence="10 15" id="KW-0234">DNA repair</keyword>
<keyword evidence="11" id="KW-0413">Isomerase</keyword>
<evidence type="ECO:0000256" key="13">
    <source>
        <dbReference type="ARBA" id="ARBA00034808"/>
    </source>
</evidence>
<evidence type="ECO:0000256" key="3">
    <source>
        <dbReference type="ARBA" id="ARBA00022741"/>
    </source>
</evidence>
<comment type="catalytic activity">
    <reaction evidence="14 15">
        <text>ATP + H2O = ADP + phosphate + H(+)</text>
        <dbReference type="Rhea" id="RHEA:13065"/>
        <dbReference type="ChEBI" id="CHEBI:15377"/>
        <dbReference type="ChEBI" id="CHEBI:15378"/>
        <dbReference type="ChEBI" id="CHEBI:30616"/>
        <dbReference type="ChEBI" id="CHEBI:43474"/>
        <dbReference type="ChEBI" id="CHEBI:456216"/>
        <dbReference type="EC" id="5.6.2.4"/>
    </reaction>
</comment>
<keyword evidence="4 15" id="KW-0227">DNA damage</keyword>
<dbReference type="SMART" id="SM00487">
    <property type="entry name" value="DEXDc"/>
    <property type="match status" value="1"/>
</dbReference>
<dbReference type="CDD" id="cd17992">
    <property type="entry name" value="DEXHc_RecG"/>
    <property type="match status" value="1"/>
</dbReference>
<evidence type="ECO:0000256" key="14">
    <source>
        <dbReference type="ARBA" id="ARBA00048988"/>
    </source>
</evidence>
<evidence type="ECO:0000313" key="19">
    <source>
        <dbReference type="Proteomes" id="UP000076481"/>
    </source>
</evidence>
<dbReference type="SUPFAM" id="SSF52540">
    <property type="entry name" value="P-loop containing nucleoside triphosphate hydrolases"/>
    <property type="match status" value="2"/>
</dbReference>
<feature type="domain" description="Helicase C-terminal" evidence="17">
    <location>
        <begin position="472"/>
        <end position="634"/>
    </location>
</feature>
<dbReference type="Gene3D" id="2.40.50.140">
    <property type="entry name" value="Nucleic acid-binding proteins"/>
    <property type="match status" value="1"/>
</dbReference>
<comment type="function">
    <text evidence="15">Plays a critical role in recombination and DNA repair. Helps process Holliday junction intermediates to mature products by catalyzing branch migration. Has replication fork regression activity, unwinds stalled or blocked replication forks to make a HJ that can be resolved. Has a DNA unwinding activity characteristic of a DNA helicase with 3'-5' polarity.</text>
</comment>
<dbReference type="CDD" id="cd18811">
    <property type="entry name" value="SF2_C_RecG"/>
    <property type="match status" value="1"/>
</dbReference>
<dbReference type="Pfam" id="PF00271">
    <property type="entry name" value="Helicase_C"/>
    <property type="match status" value="1"/>
</dbReference>
<dbReference type="SMART" id="SM00490">
    <property type="entry name" value="HELICc"/>
    <property type="match status" value="1"/>
</dbReference>
<dbReference type="InterPro" id="IPR011545">
    <property type="entry name" value="DEAD/DEAH_box_helicase_dom"/>
</dbReference>
<reference evidence="18 19" key="1">
    <citation type="submission" date="2016-03" db="EMBL/GenBank/DDBJ databases">
        <title>Speciation and ecological success in dimly lit waters: horizontal gene transfer in a green sulfur bacteria bloom unveiled by metagenomic assembly.</title>
        <authorList>
            <person name="Llorens-Mares T."/>
            <person name="Liu Z."/>
            <person name="Allen L.Z."/>
            <person name="Rusch D.B."/>
            <person name="Craig M.T."/>
            <person name="Dupont C.L."/>
            <person name="Bryant D.A."/>
            <person name="Casamayor E.O."/>
        </authorList>
    </citation>
    <scope>NUCLEOTIDE SEQUENCE [LARGE SCALE GENOMIC DNA]</scope>
    <source>
        <strain evidence="18">CIII</strain>
    </source>
</reference>
<keyword evidence="3 15" id="KW-0547">Nucleotide-binding</keyword>
<keyword evidence="8" id="KW-0238">DNA-binding</keyword>
<dbReference type="InterPro" id="IPR027417">
    <property type="entry name" value="P-loop_NTPase"/>
</dbReference>
<gene>
    <name evidence="18" type="ORF">A3K90_01955</name>
</gene>
<dbReference type="AlphaFoldDB" id="A0A165L362"/>
<dbReference type="NCBIfam" id="TIGR00643">
    <property type="entry name" value="recG"/>
    <property type="match status" value="1"/>
</dbReference>
<feature type="domain" description="Helicase ATP-binding" evidence="16">
    <location>
        <begin position="289"/>
        <end position="450"/>
    </location>
</feature>
<dbReference type="PANTHER" id="PTHR47964">
    <property type="entry name" value="ATP-DEPENDENT DNA HELICASE HOMOLOG RECG, CHLOROPLASTIC"/>
    <property type="match status" value="1"/>
</dbReference>
<evidence type="ECO:0000256" key="7">
    <source>
        <dbReference type="ARBA" id="ARBA00022840"/>
    </source>
</evidence>
<evidence type="ECO:0000259" key="17">
    <source>
        <dbReference type="PROSITE" id="PS51194"/>
    </source>
</evidence>
<dbReference type="InterPro" id="IPR033454">
    <property type="entry name" value="RecG_wedge"/>
</dbReference>
<dbReference type="NCBIfam" id="NF008165">
    <property type="entry name" value="PRK10917.1-3"/>
    <property type="match status" value="1"/>
</dbReference>
<keyword evidence="6 15" id="KW-0347">Helicase</keyword>
<evidence type="ECO:0000256" key="11">
    <source>
        <dbReference type="ARBA" id="ARBA00023235"/>
    </source>
</evidence>
<dbReference type="EC" id="5.6.2.4" evidence="13 15"/>
<evidence type="ECO:0000256" key="6">
    <source>
        <dbReference type="ARBA" id="ARBA00022806"/>
    </source>
</evidence>
<evidence type="ECO:0000256" key="10">
    <source>
        <dbReference type="ARBA" id="ARBA00023204"/>
    </source>
</evidence>
<dbReference type="PANTHER" id="PTHR47964:SF1">
    <property type="entry name" value="ATP-DEPENDENT DNA HELICASE HOMOLOG RECG, CHLOROPLASTIC"/>
    <property type="match status" value="1"/>
</dbReference>
<accession>A0A165L362</accession>
<comment type="catalytic activity">
    <reaction evidence="12 15">
        <text>Couples ATP hydrolysis with the unwinding of duplex DNA by translocating in the 3'-5' direction.</text>
        <dbReference type="EC" id="5.6.2.4"/>
    </reaction>
</comment>
<comment type="caution">
    <text evidence="18">The sequence shown here is derived from an EMBL/GenBank/DDBJ whole genome shotgun (WGS) entry which is preliminary data.</text>
</comment>
<dbReference type="Gene3D" id="3.40.50.300">
    <property type="entry name" value="P-loop containing nucleotide triphosphate hydrolases"/>
    <property type="match status" value="2"/>
</dbReference>
<evidence type="ECO:0000256" key="1">
    <source>
        <dbReference type="ARBA" id="ARBA00007504"/>
    </source>
</evidence>
<keyword evidence="9 15" id="KW-0233">DNA recombination</keyword>
<evidence type="ECO:0000256" key="15">
    <source>
        <dbReference type="RuleBase" id="RU363016"/>
    </source>
</evidence>
<dbReference type="Proteomes" id="UP000076481">
    <property type="component" value="Unassembled WGS sequence"/>
</dbReference>
<proteinExistence type="inferred from homology"/>
<dbReference type="GO" id="GO:0016887">
    <property type="term" value="F:ATP hydrolysis activity"/>
    <property type="evidence" value="ECO:0007669"/>
    <property type="project" value="RHEA"/>
</dbReference>
<evidence type="ECO:0000259" key="16">
    <source>
        <dbReference type="PROSITE" id="PS51192"/>
    </source>
</evidence>
<evidence type="ECO:0000256" key="2">
    <source>
        <dbReference type="ARBA" id="ARBA00017846"/>
    </source>
</evidence>
<evidence type="ECO:0000313" key="18">
    <source>
        <dbReference type="EMBL" id="KZK73518.1"/>
    </source>
</evidence>
<dbReference type="Pfam" id="PF19833">
    <property type="entry name" value="RecG_dom3_C"/>
    <property type="match status" value="1"/>
</dbReference>
<sequence length="703" mass="78334">MAESSPFSSLKGMGPKKVAILQDAGLNSFEDLFELFPRRYLDRRAMTPVRALRAGETATVVGTITAASVDTGQRGRSRFRATLSDGSGTLELTWFRGVRYFARAVIPGSALAVHGKVSYFGAKPQMQHPDFDRLGSDRHDEGGSDFSLYNTGRIIPLYPTTEAMKLSGLGSRQLRSLIAQAFELRPPGARENLSRALLDSNGLMPLSEAYREIHFPSSPERLELAKRRMKWTELFYAQLLFALRRHTARHLRQAPVFTHSGEHTSRLYASLPYELTDAQKAAIREIYRDLRSGSPMQRLLQGDVGSGKTAVAMFAMALAADNGLQSVFMAPTEILAVQHWLGMRRFFEPLGLEVALFSGRQPKGLREELLLRLREGEVHVAVGTHALIEDSVRYRELGLVIIDEQHRFGVLQRKALQEKARNPHVLLMTATPIPRTLTMGVFGDLDVSVIRQMPAGRQPVKTIVRPDSEQAKAHQFLRREIAAGRQGYIVYPLVEESEKIDLQAAVESFGELSGAVFPDLRLGLIHGQMSPEEKDGVMQRFRSGELHILVGTTVIEVGLDVPNATVMLVEHAERFGLAQLHQLRGRVGRGEHPSHCILLYRKLTEDARERLQAMESTNDGFVISEMDARIRGAGNVLGKEQSGSLSGLKIADLSLDFDIMQSARSAAFALVEADSRLERQENEPIRRWYMQHFAGRQTLADIG</sequence>
<dbReference type="EMBL" id="LVWG01000036">
    <property type="protein sequence ID" value="KZK73518.1"/>
    <property type="molecule type" value="Genomic_DNA"/>
</dbReference>
<dbReference type="GO" id="GO:0003677">
    <property type="term" value="F:DNA binding"/>
    <property type="evidence" value="ECO:0007669"/>
    <property type="project" value="UniProtKB-KW"/>
</dbReference>
<comment type="similarity">
    <text evidence="1 15">Belongs to the helicase family. RecG subfamily.</text>
</comment>
<dbReference type="RefSeq" id="WP_303682480.1">
    <property type="nucleotide sequence ID" value="NZ_LVWG01000036.1"/>
</dbReference>
<dbReference type="InterPro" id="IPR012340">
    <property type="entry name" value="NA-bd_OB-fold"/>
</dbReference>
<dbReference type="Pfam" id="PF17191">
    <property type="entry name" value="RecG_wedge"/>
    <property type="match status" value="1"/>
</dbReference>
<dbReference type="GO" id="GO:0043138">
    <property type="term" value="F:3'-5' DNA helicase activity"/>
    <property type="evidence" value="ECO:0007669"/>
    <property type="project" value="UniProtKB-EC"/>
</dbReference>
<dbReference type="Pfam" id="PF00270">
    <property type="entry name" value="DEAD"/>
    <property type="match status" value="1"/>
</dbReference>
<evidence type="ECO:0000256" key="9">
    <source>
        <dbReference type="ARBA" id="ARBA00023172"/>
    </source>
</evidence>
<dbReference type="NCBIfam" id="NF008168">
    <property type="entry name" value="PRK10917.2-2"/>
    <property type="match status" value="1"/>
</dbReference>
<protein>
    <recommendedName>
        <fullName evidence="2 15">ATP-dependent DNA helicase RecG</fullName>
        <ecNumber evidence="13 15">5.6.2.4</ecNumber>
    </recommendedName>
</protein>
<dbReference type="InterPro" id="IPR047112">
    <property type="entry name" value="RecG/Mfd"/>
</dbReference>
<keyword evidence="7 15" id="KW-0067">ATP-binding</keyword>
<evidence type="ECO:0000256" key="12">
    <source>
        <dbReference type="ARBA" id="ARBA00034617"/>
    </source>
</evidence>
<dbReference type="GO" id="GO:0006281">
    <property type="term" value="P:DNA repair"/>
    <property type="evidence" value="ECO:0007669"/>
    <property type="project" value="UniProtKB-UniRule"/>
</dbReference>
<organism evidence="18 19">
    <name type="scientific">Pelodictyon luteolum</name>
    <dbReference type="NCBI Taxonomy" id="1100"/>
    <lineage>
        <taxon>Bacteria</taxon>
        <taxon>Pseudomonadati</taxon>
        <taxon>Chlorobiota</taxon>
        <taxon>Chlorobiia</taxon>
        <taxon>Chlorobiales</taxon>
        <taxon>Chlorobiaceae</taxon>
        <taxon>Chlorobium/Pelodictyon group</taxon>
        <taxon>Pelodictyon</taxon>
    </lineage>
</organism>
<dbReference type="PROSITE" id="PS51192">
    <property type="entry name" value="HELICASE_ATP_BIND_1"/>
    <property type="match status" value="1"/>
</dbReference>
<name>A0A165L362_PELLU</name>
<evidence type="ECO:0000256" key="4">
    <source>
        <dbReference type="ARBA" id="ARBA00022763"/>
    </source>
</evidence>
<dbReference type="InterPro" id="IPR001650">
    <property type="entry name" value="Helicase_C-like"/>
</dbReference>